<keyword evidence="3" id="KW-1185">Reference proteome</keyword>
<evidence type="ECO:0000256" key="1">
    <source>
        <dbReference type="SAM" id="MobiDB-lite"/>
    </source>
</evidence>
<gene>
    <name evidence="2" type="ORF">ODALV1_LOCUS28723</name>
</gene>
<dbReference type="Proteomes" id="UP001642540">
    <property type="component" value="Unassembled WGS sequence"/>
</dbReference>
<comment type="caution">
    <text evidence="2">The sequence shown here is derived from an EMBL/GenBank/DDBJ whole genome shotgun (WGS) entry which is preliminary data.</text>
</comment>
<organism evidence="2 3">
    <name type="scientific">Orchesella dallaii</name>
    <dbReference type="NCBI Taxonomy" id="48710"/>
    <lineage>
        <taxon>Eukaryota</taxon>
        <taxon>Metazoa</taxon>
        <taxon>Ecdysozoa</taxon>
        <taxon>Arthropoda</taxon>
        <taxon>Hexapoda</taxon>
        <taxon>Collembola</taxon>
        <taxon>Entomobryomorpha</taxon>
        <taxon>Entomobryoidea</taxon>
        <taxon>Orchesellidae</taxon>
        <taxon>Orchesellinae</taxon>
        <taxon>Orchesella</taxon>
    </lineage>
</organism>
<sequence>MDKLYQAMRLQLTSQSSPDLSSPSPSSSPPPCESSHERQCKSEATSHLKVEAKAQKHSSVPVPQPIDPEVENPPAPARFGYRDLGRPRHHSK</sequence>
<feature type="region of interest" description="Disordered" evidence="1">
    <location>
        <begin position="1"/>
        <end position="92"/>
    </location>
</feature>
<feature type="compositionally biased region" description="Pro residues" evidence="1">
    <location>
        <begin position="62"/>
        <end position="76"/>
    </location>
</feature>
<evidence type="ECO:0000313" key="3">
    <source>
        <dbReference type="Proteomes" id="UP001642540"/>
    </source>
</evidence>
<proteinExistence type="predicted"/>
<dbReference type="EMBL" id="CAXLJM020000146">
    <property type="protein sequence ID" value="CAL8141453.1"/>
    <property type="molecule type" value="Genomic_DNA"/>
</dbReference>
<accession>A0ABP1S287</accession>
<reference evidence="2 3" key="1">
    <citation type="submission" date="2024-08" db="EMBL/GenBank/DDBJ databases">
        <authorList>
            <person name="Cucini C."/>
            <person name="Frati F."/>
        </authorList>
    </citation>
    <scope>NUCLEOTIDE SEQUENCE [LARGE SCALE GENOMIC DNA]</scope>
</reference>
<feature type="compositionally biased region" description="Low complexity" evidence="1">
    <location>
        <begin position="14"/>
        <end position="25"/>
    </location>
</feature>
<name>A0ABP1S287_9HEXA</name>
<evidence type="ECO:0000313" key="2">
    <source>
        <dbReference type="EMBL" id="CAL8141453.1"/>
    </source>
</evidence>
<feature type="compositionally biased region" description="Basic and acidic residues" evidence="1">
    <location>
        <begin position="34"/>
        <end position="54"/>
    </location>
</feature>
<protein>
    <submittedName>
        <fullName evidence="2">Uncharacterized protein</fullName>
    </submittedName>
</protein>